<evidence type="ECO:0000256" key="1">
    <source>
        <dbReference type="SAM" id="MobiDB-lite"/>
    </source>
</evidence>
<reference evidence="2 3" key="1">
    <citation type="submission" date="2017-02" db="EMBL/GenBank/DDBJ databases">
        <authorList>
            <person name="Peterson S.W."/>
        </authorList>
    </citation>
    <scope>NUCLEOTIDE SEQUENCE [LARGE SCALE GENOMIC DNA]</scope>
    <source>
        <strain evidence="2 3">P15</strain>
    </source>
</reference>
<accession>A0A1T5JC23</accession>
<dbReference type="AlphaFoldDB" id="A0A1T5JC23"/>
<dbReference type="STRING" id="428993.SAMN06296058_0680"/>
<evidence type="ECO:0000313" key="2">
    <source>
        <dbReference type="EMBL" id="SKC48753.1"/>
    </source>
</evidence>
<organism evidence="2 3">
    <name type="scientific">Pseudoxanthomonas indica</name>
    <dbReference type="NCBI Taxonomy" id="428993"/>
    <lineage>
        <taxon>Bacteria</taxon>
        <taxon>Pseudomonadati</taxon>
        <taxon>Pseudomonadota</taxon>
        <taxon>Gammaproteobacteria</taxon>
        <taxon>Lysobacterales</taxon>
        <taxon>Lysobacteraceae</taxon>
        <taxon>Pseudoxanthomonas</taxon>
    </lineage>
</organism>
<feature type="region of interest" description="Disordered" evidence="1">
    <location>
        <begin position="73"/>
        <end position="92"/>
    </location>
</feature>
<proteinExistence type="predicted"/>
<keyword evidence="3" id="KW-1185">Reference proteome</keyword>
<sequence>MSRPILLVDIGAGELPAATPVTPPLGSWFPQPYAAPPPPTPTGLVNTPRVGGVRLAWNALALAIARYELERAPDAGGAPGTSQSVYTGTDRTFNSNESGPTWWRVRSIVRGSVSAWSSWVEGIPIYPNYNLLVNPTGANGYAGWDPGWVSGTQGTMSTALKDDGPAFVYTPSLSATDRGKGQHVIIAAGGGDYTLSAGMLSDVMLTGSHFIQMRFRDISDAEIDTSNRPTAYSVTSRTKVTRYSCTGTAPSNTYAIEVIIRNTGTGNPGEVVWEKLKLERGSTATPFTDDASVKQSVDASTSAAALASAAAADAASSLAQLGEIANDGKLTANEKTQAKREYNEITAEQSGIDALADGYGLATDKATYDSAMTALKTYLRTTVGVLDASFVWTNVTGTTDINRTVWNNTWTTLYNGRQALLNAISGKARALAAVMAAGANLVPNPTFVSNVIGTPLNSALATNASCSDNWTVWRGEPSYSQAYVILFPGAGVGVRCHVGNNPIANGQLVAPQFRTIQPIAVEAGQAYVLSPEWVLNFNGTLGGGITAKSRCFVQWLDSAGAQIGGLDVLERLRGAADPGPKRITAPAGARSCHVFGDTYVENTSGASYTHGASVILLTEFRSISLIRAYSLDTDLTDGAQYVRYATEDAYFTGGKYRNGLRFNASGHQVSGAYNFPPGGFANMGAIWLSGATLTYTATAGSPASATISCSAMTLRSMGSDKAYSASSGSVTGTNGSTVTYHLYYDDDTWAGGSRTLGITTDINVTQNSRSRLYIGSLKVTYPTSGSGGGGGLPNCVVETSFVSGGRRAGSLRAGVPLLLANASTFTERDGVVSAHQRALVNCVRLRMTNGVELDCSFTAPIPTVERGLVAASDVAGLRVATKRLRLWMRWCPVRLVERRHWAWIREHSAVASVEVLGMRWVSHITVENDCFWAGRSRHAFVLHHNIKMDPLS</sequence>
<gene>
    <name evidence="2" type="ORF">SAMN06296058_0680</name>
</gene>
<protein>
    <submittedName>
        <fullName evidence="2">Uncharacterized protein</fullName>
    </submittedName>
</protein>
<dbReference type="Proteomes" id="UP000190341">
    <property type="component" value="Unassembled WGS sequence"/>
</dbReference>
<feature type="compositionally biased region" description="Polar residues" evidence="1">
    <location>
        <begin position="80"/>
        <end position="92"/>
    </location>
</feature>
<evidence type="ECO:0000313" key="3">
    <source>
        <dbReference type="Proteomes" id="UP000190341"/>
    </source>
</evidence>
<dbReference type="EMBL" id="FUZV01000001">
    <property type="protein sequence ID" value="SKC48753.1"/>
    <property type="molecule type" value="Genomic_DNA"/>
</dbReference>
<name>A0A1T5JC23_9GAMM</name>